<dbReference type="PANTHER" id="PTHR30055">
    <property type="entry name" value="HTH-TYPE TRANSCRIPTIONAL REGULATOR RUTR"/>
    <property type="match status" value="1"/>
</dbReference>
<evidence type="ECO:0000259" key="5">
    <source>
        <dbReference type="PROSITE" id="PS50977"/>
    </source>
</evidence>
<dbReference type="PANTHER" id="PTHR30055:SF234">
    <property type="entry name" value="HTH-TYPE TRANSCRIPTIONAL REGULATOR BETI"/>
    <property type="match status" value="1"/>
</dbReference>
<keyword evidence="7" id="KW-1185">Reference proteome</keyword>
<evidence type="ECO:0000313" key="7">
    <source>
        <dbReference type="Proteomes" id="UP000290408"/>
    </source>
</evidence>
<evidence type="ECO:0000256" key="4">
    <source>
        <dbReference type="PROSITE-ProRule" id="PRU00335"/>
    </source>
</evidence>
<dbReference type="PRINTS" id="PR00455">
    <property type="entry name" value="HTHTETR"/>
</dbReference>
<protein>
    <submittedName>
        <fullName evidence="6">TetR/AcrR family transcriptional regulator</fullName>
    </submittedName>
</protein>
<dbReference type="InterPro" id="IPR009057">
    <property type="entry name" value="Homeodomain-like_sf"/>
</dbReference>
<gene>
    <name evidence="6" type="ORF">EXU32_10260</name>
</gene>
<dbReference type="InterPro" id="IPR050109">
    <property type="entry name" value="HTH-type_TetR-like_transc_reg"/>
</dbReference>
<dbReference type="Pfam" id="PF21597">
    <property type="entry name" value="TetR_C_43"/>
    <property type="match status" value="1"/>
</dbReference>
<sequence length="235" mass="25536">MGVGAVAETAGAAWDMTGSCEVEGFAPVTSGEYSSVRVGGKFRPTKGVTVRADARANRTAIVDAARRLYSERGPEIPFSAVAEEAGVGVGTLYRHFPTQQDLVIGIVEWLRDEIHTVCERWRPRMETDPADAWPRFVADMVGMRVAAFMPRLIEGIDVLELVPTLKDTRRGALIEIEHILGIAQDAGLVDPSVSAEEFQMGLAVVSRPLPAATKVLVPDVGDWLVDVFVRGLRPR</sequence>
<feature type="domain" description="HTH tetR-type" evidence="5">
    <location>
        <begin position="55"/>
        <end position="114"/>
    </location>
</feature>
<dbReference type="GO" id="GO:0000976">
    <property type="term" value="F:transcription cis-regulatory region binding"/>
    <property type="evidence" value="ECO:0007669"/>
    <property type="project" value="TreeGrafter"/>
</dbReference>
<reference evidence="6 7" key="1">
    <citation type="submission" date="2019-02" db="EMBL/GenBank/DDBJ databases">
        <title>Genomic data mining of an Antarctic deep-sea actinobacterium, Janibacterlimosus P3-3-X1.</title>
        <authorList>
            <person name="Liao L."/>
            <person name="Chen B."/>
        </authorList>
    </citation>
    <scope>NUCLEOTIDE SEQUENCE [LARGE SCALE GENOMIC DNA]</scope>
    <source>
        <strain evidence="6 7">P3-3-X1</strain>
    </source>
</reference>
<keyword evidence="3" id="KW-0804">Transcription</keyword>
<dbReference type="InterPro" id="IPR001647">
    <property type="entry name" value="HTH_TetR"/>
</dbReference>
<evidence type="ECO:0000313" key="6">
    <source>
        <dbReference type="EMBL" id="QBF46605.1"/>
    </source>
</evidence>
<dbReference type="PROSITE" id="PS50977">
    <property type="entry name" value="HTH_TETR_2"/>
    <property type="match status" value="1"/>
</dbReference>
<dbReference type="KEGG" id="jli:EXU32_10260"/>
<dbReference type="InterPro" id="IPR036271">
    <property type="entry name" value="Tet_transcr_reg_TetR-rel_C_sf"/>
</dbReference>
<dbReference type="SUPFAM" id="SSF46689">
    <property type="entry name" value="Homeodomain-like"/>
    <property type="match status" value="1"/>
</dbReference>
<dbReference type="InterPro" id="IPR049445">
    <property type="entry name" value="TetR_SbtR-like_C"/>
</dbReference>
<proteinExistence type="predicted"/>
<evidence type="ECO:0000256" key="3">
    <source>
        <dbReference type="ARBA" id="ARBA00023163"/>
    </source>
</evidence>
<feature type="DNA-binding region" description="H-T-H motif" evidence="4">
    <location>
        <begin position="77"/>
        <end position="96"/>
    </location>
</feature>
<dbReference type="OrthoDB" id="3192968at2"/>
<name>A0A4P6MXG1_9MICO</name>
<keyword evidence="1" id="KW-0805">Transcription regulation</keyword>
<accession>A0A4P6MXG1</accession>
<dbReference type="Proteomes" id="UP000290408">
    <property type="component" value="Chromosome"/>
</dbReference>
<keyword evidence="2 4" id="KW-0238">DNA-binding</keyword>
<dbReference type="Pfam" id="PF00440">
    <property type="entry name" value="TetR_N"/>
    <property type="match status" value="1"/>
</dbReference>
<dbReference type="EMBL" id="CP036164">
    <property type="protein sequence ID" value="QBF46605.1"/>
    <property type="molecule type" value="Genomic_DNA"/>
</dbReference>
<evidence type="ECO:0000256" key="2">
    <source>
        <dbReference type="ARBA" id="ARBA00023125"/>
    </source>
</evidence>
<evidence type="ECO:0000256" key="1">
    <source>
        <dbReference type="ARBA" id="ARBA00023015"/>
    </source>
</evidence>
<dbReference type="Gene3D" id="1.10.357.10">
    <property type="entry name" value="Tetracycline Repressor, domain 2"/>
    <property type="match status" value="1"/>
</dbReference>
<dbReference type="AlphaFoldDB" id="A0A4P6MXG1"/>
<dbReference type="GO" id="GO:0003700">
    <property type="term" value="F:DNA-binding transcription factor activity"/>
    <property type="evidence" value="ECO:0007669"/>
    <property type="project" value="TreeGrafter"/>
</dbReference>
<organism evidence="6 7">
    <name type="scientific">Janibacter limosus</name>
    <dbReference type="NCBI Taxonomy" id="53458"/>
    <lineage>
        <taxon>Bacteria</taxon>
        <taxon>Bacillati</taxon>
        <taxon>Actinomycetota</taxon>
        <taxon>Actinomycetes</taxon>
        <taxon>Micrococcales</taxon>
        <taxon>Intrasporangiaceae</taxon>
        <taxon>Janibacter</taxon>
    </lineage>
</organism>
<dbReference type="SUPFAM" id="SSF48498">
    <property type="entry name" value="Tetracyclin repressor-like, C-terminal domain"/>
    <property type="match status" value="1"/>
</dbReference>